<dbReference type="Proteomes" id="UP001367508">
    <property type="component" value="Unassembled WGS sequence"/>
</dbReference>
<dbReference type="EMBL" id="JAYMYQ010000005">
    <property type="protein sequence ID" value="KAK7330095.1"/>
    <property type="molecule type" value="Genomic_DNA"/>
</dbReference>
<dbReference type="AlphaFoldDB" id="A0AAN9Q9R7"/>
<sequence>MTLNDSTPCCNQLSETILHVLRDCDMVADLWTIFLKPAYWSSLTWMDPLDVKRGDCSWRLDPGQLWCNECFQSLATGFCSLLSDTSKSQFWQF</sequence>
<name>A0AAN9Q9R7_CANGL</name>
<accession>A0AAN9Q9R7</accession>
<gene>
    <name evidence="1" type="ORF">VNO77_24281</name>
</gene>
<keyword evidence="2" id="KW-1185">Reference proteome</keyword>
<evidence type="ECO:0000313" key="2">
    <source>
        <dbReference type="Proteomes" id="UP001367508"/>
    </source>
</evidence>
<reference evidence="1 2" key="1">
    <citation type="submission" date="2024-01" db="EMBL/GenBank/DDBJ databases">
        <title>The genomes of 5 underutilized Papilionoideae crops provide insights into root nodulation and disease resistanc.</title>
        <authorList>
            <person name="Jiang F."/>
        </authorList>
    </citation>
    <scope>NUCLEOTIDE SEQUENCE [LARGE SCALE GENOMIC DNA]</scope>
    <source>
        <strain evidence="1">LVBAO_FW01</strain>
        <tissue evidence="1">Leaves</tissue>
    </source>
</reference>
<comment type="caution">
    <text evidence="1">The sequence shown here is derived from an EMBL/GenBank/DDBJ whole genome shotgun (WGS) entry which is preliminary data.</text>
</comment>
<organism evidence="1 2">
    <name type="scientific">Canavalia gladiata</name>
    <name type="common">Sword bean</name>
    <name type="synonym">Dolichos gladiatus</name>
    <dbReference type="NCBI Taxonomy" id="3824"/>
    <lineage>
        <taxon>Eukaryota</taxon>
        <taxon>Viridiplantae</taxon>
        <taxon>Streptophyta</taxon>
        <taxon>Embryophyta</taxon>
        <taxon>Tracheophyta</taxon>
        <taxon>Spermatophyta</taxon>
        <taxon>Magnoliopsida</taxon>
        <taxon>eudicotyledons</taxon>
        <taxon>Gunneridae</taxon>
        <taxon>Pentapetalae</taxon>
        <taxon>rosids</taxon>
        <taxon>fabids</taxon>
        <taxon>Fabales</taxon>
        <taxon>Fabaceae</taxon>
        <taxon>Papilionoideae</taxon>
        <taxon>50 kb inversion clade</taxon>
        <taxon>NPAAA clade</taxon>
        <taxon>indigoferoid/millettioid clade</taxon>
        <taxon>Phaseoleae</taxon>
        <taxon>Canavalia</taxon>
    </lineage>
</organism>
<proteinExistence type="predicted"/>
<evidence type="ECO:0000313" key="1">
    <source>
        <dbReference type="EMBL" id="KAK7330095.1"/>
    </source>
</evidence>
<protein>
    <submittedName>
        <fullName evidence="1">Uncharacterized protein</fullName>
    </submittedName>
</protein>